<name>A0A9J6ABJ4_SOLCO</name>
<dbReference type="Proteomes" id="UP000824120">
    <property type="component" value="Chromosome 2"/>
</dbReference>
<gene>
    <name evidence="1" type="ORF">H5410_007288</name>
</gene>
<organism evidence="1 2">
    <name type="scientific">Solanum commersonii</name>
    <name type="common">Commerson's wild potato</name>
    <name type="synonym">Commerson's nightshade</name>
    <dbReference type="NCBI Taxonomy" id="4109"/>
    <lineage>
        <taxon>Eukaryota</taxon>
        <taxon>Viridiplantae</taxon>
        <taxon>Streptophyta</taxon>
        <taxon>Embryophyta</taxon>
        <taxon>Tracheophyta</taxon>
        <taxon>Spermatophyta</taxon>
        <taxon>Magnoliopsida</taxon>
        <taxon>eudicotyledons</taxon>
        <taxon>Gunneridae</taxon>
        <taxon>Pentapetalae</taxon>
        <taxon>asterids</taxon>
        <taxon>lamiids</taxon>
        <taxon>Solanales</taxon>
        <taxon>Solanaceae</taxon>
        <taxon>Solanoideae</taxon>
        <taxon>Solaneae</taxon>
        <taxon>Solanum</taxon>
    </lineage>
</organism>
<reference evidence="1 2" key="1">
    <citation type="submission" date="2020-09" db="EMBL/GenBank/DDBJ databases">
        <title>De no assembly of potato wild relative species, Solanum commersonii.</title>
        <authorList>
            <person name="Cho K."/>
        </authorList>
    </citation>
    <scope>NUCLEOTIDE SEQUENCE [LARGE SCALE GENOMIC DNA]</scope>
    <source>
        <strain evidence="1">LZ3.2</strain>
        <tissue evidence="1">Leaf</tissue>
    </source>
</reference>
<dbReference type="AlphaFoldDB" id="A0A9J6ABJ4"/>
<proteinExistence type="predicted"/>
<evidence type="ECO:0000313" key="2">
    <source>
        <dbReference type="Proteomes" id="UP000824120"/>
    </source>
</evidence>
<sequence>MNPKSRQLYIAPRNMAYKLEFEAVDMIMRDFHTFQRPLFVIIDLRNLRSISIDTEDKTA</sequence>
<protein>
    <submittedName>
        <fullName evidence="1">Uncharacterized protein</fullName>
    </submittedName>
</protein>
<accession>A0A9J6ABJ4</accession>
<evidence type="ECO:0000313" key="1">
    <source>
        <dbReference type="EMBL" id="KAG5622070.1"/>
    </source>
</evidence>
<dbReference type="EMBL" id="JACXVP010000002">
    <property type="protein sequence ID" value="KAG5622070.1"/>
    <property type="molecule type" value="Genomic_DNA"/>
</dbReference>
<keyword evidence="2" id="KW-1185">Reference proteome</keyword>
<comment type="caution">
    <text evidence="1">The sequence shown here is derived from an EMBL/GenBank/DDBJ whole genome shotgun (WGS) entry which is preliminary data.</text>
</comment>